<keyword evidence="4" id="KW-1185">Reference proteome</keyword>
<comment type="caution">
    <text evidence="3">The sequence shown here is derived from an EMBL/GenBank/DDBJ whole genome shotgun (WGS) entry which is preliminary data.</text>
</comment>
<organism evidence="3 4">
    <name type="scientific">Streptantibioticus silvisoli</name>
    <dbReference type="NCBI Taxonomy" id="2705255"/>
    <lineage>
        <taxon>Bacteria</taxon>
        <taxon>Bacillati</taxon>
        <taxon>Actinomycetota</taxon>
        <taxon>Actinomycetes</taxon>
        <taxon>Kitasatosporales</taxon>
        <taxon>Streptomycetaceae</taxon>
        <taxon>Streptantibioticus</taxon>
    </lineage>
</organism>
<dbReference type="InterPro" id="IPR003594">
    <property type="entry name" value="HATPase_dom"/>
</dbReference>
<evidence type="ECO:0000313" key="4">
    <source>
        <dbReference type="Proteomes" id="UP001156398"/>
    </source>
</evidence>
<dbReference type="InterPro" id="IPR036890">
    <property type="entry name" value="HATPase_C_sf"/>
</dbReference>
<feature type="domain" description="Histidine kinase/HSP90-like ATPase" evidence="2">
    <location>
        <begin position="5"/>
        <end position="111"/>
    </location>
</feature>
<keyword evidence="3" id="KW-0547">Nucleotide-binding</keyword>
<dbReference type="PANTHER" id="PTHR35526:SF3">
    <property type="entry name" value="ANTI-SIGMA-F FACTOR RSBW"/>
    <property type="match status" value="1"/>
</dbReference>
<dbReference type="Proteomes" id="UP001156398">
    <property type="component" value="Unassembled WGS sequence"/>
</dbReference>
<dbReference type="EMBL" id="JAAGKO020000009">
    <property type="protein sequence ID" value="MDI5962933.1"/>
    <property type="molecule type" value="Genomic_DNA"/>
</dbReference>
<reference evidence="3 4" key="1">
    <citation type="submission" date="2023-05" db="EMBL/GenBank/DDBJ databases">
        <title>Streptantibioticus silvisoli sp. nov., acidotolerant actinomycetes 1 from pine litter.</title>
        <authorList>
            <person name="Swiecimska M."/>
            <person name="Golinska P."/>
            <person name="Sangal V."/>
            <person name="Wachnowicz B."/>
            <person name="Goodfellow M."/>
        </authorList>
    </citation>
    <scope>NUCLEOTIDE SEQUENCE [LARGE SCALE GENOMIC DNA]</scope>
    <source>
        <strain evidence="3 4">SL54</strain>
    </source>
</reference>
<sequence length="165" mass="18028">MTLADTLNAVSWARRHTVDVLSRWQVPPDFVETARLLVSELTTNAIRHAEPTEEPSSHSPLAEVGTVGLMLWLDTPRLVLQVQDHDPRPPVVKSAGQDAENGRGLFLVDCMSARWGFYYPTPGLKAVWAELSLVPDTGRHPPAGPRGDQVPPLTVARALVGLRAT</sequence>
<dbReference type="Gene3D" id="3.30.565.10">
    <property type="entry name" value="Histidine kinase-like ATPase, C-terminal domain"/>
    <property type="match status" value="1"/>
</dbReference>
<dbReference type="Pfam" id="PF13581">
    <property type="entry name" value="HATPase_c_2"/>
    <property type="match status" value="1"/>
</dbReference>
<dbReference type="GO" id="GO:0005524">
    <property type="term" value="F:ATP binding"/>
    <property type="evidence" value="ECO:0007669"/>
    <property type="project" value="UniProtKB-KW"/>
</dbReference>
<dbReference type="CDD" id="cd16936">
    <property type="entry name" value="HATPase_RsbW-like"/>
    <property type="match status" value="1"/>
</dbReference>
<accession>A0ABT6VWR6</accession>
<evidence type="ECO:0000313" key="3">
    <source>
        <dbReference type="EMBL" id="MDI5962933.1"/>
    </source>
</evidence>
<dbReference type="RefSeq" id="WP_271322289.1">
    <property type="nucleotide sequence ID" value="NZ_JAAGKO020000009.1"/>
</dbReference>
<dbReference type="PANTHER" id="PTHR35526">
    <property type="entry name" value="ANTI-SIGMA-F FACTOR RSBW-RELATED"/>
    <property type="match status" value="1"/>
</dbReference>
<dbReference type="InterPro" id="IPR050267">
    <property type="entry name" value="Anti-sigma-factor_SerPK"/>
</dbReference>
<evidence type="ECO:0000259" key="2">
    <source>
        <dbReference type="Pfam" id="PF13581"/>
    </source>
</evidence>
<proteinExistence type="predicted"/>
<gene>
    <name evidence="3" type="ORF">POF43_009460</name>
</gene>
<evidence type="ECO:0000256" key="1">
    <source>
        <dbReference type="ARBA" id="ARBA00022527"/>
    </source>
</evidence>
<keyword evidence="1" id="KW-0418">Kinase</keyword>
<dbReference type="SUPFAM" id="SSF55874">
    <property type="entry name" value="ATPase domain of HSP90 chaperone/DNA topoisomerase II/histidine kinase"/>
    <property type="match status" value="1"/>
</dbReference>
<protein>
    <submittedName>
        <fullName evidence="3">ATP-binding protein</fullName>
    </submittedName>
</protein>
<keyword evidence="1" id="KW-0808">Transferase</keyword>
<keyword evidence="1" id="KW-0723">Serine/threonine-protein kinase</keyword>
<name>A0ABT6VWR6_9ACTN</name>
<keyword evidence="3" id="KW-0067">ATP-binding</keyword>